<evidence type="ECO:0000256" key="7">
    <source>
        <dbReference type="ARBA" id="ARBA00022884"/>
    </source>
</evidence>
<keyword evidence="4" id="KW-0963">Cytoplasm</keyword>
<evidence type="ECO:0000259" key="11">
    <source>
        <dbReference type="PROSITE" id="PS50126"/>
    </source>
</evidence>
<evidence type="ECO:0000256" key="3">
    <source>
        <dbReference type="ARBA" id="ARBA00020950"/>
    </source>
</evidence>
<dbReference type="InterPro" id="IPR011488">
    <property type="entry name" value="TIF_2_asu"/>
</dbReference>
<dbReference type="Proteomes" id="UP001608902">
    <property type="component" value="Unassembled WGS sequence"/>
</dbReference>
<dbReference type="InterPro" id="IPR044126">
    <property type="entry name" value="S1_IF2_alpha"/>
</dbReference>
<evidence type="ECO:0000313" key="13">
    <source>
        <dbReference type="Proteomes" id="UP001608902"/>
    </source>
</evidence>
<dbReference type="AlphaFoldDB" id="A0ABD6EMA7"/>
<dbReference type="CDD" id="cd04452">
    <property type="entry name" value="S1_IF2_alpha"/>
    <property type="match status" value="1"/>
</dbReference>
<dbReference type="PROSITE" id="PS50126">
    <property type="entry name" value="S1"/>
    <property type="match status" value="1"/>
</dbReference>
<dbReference type="Gene3D" id="3.30.70.1130">
    <property type="entry name" value="EIF_2_alpha"/>
    <property type="match status" value="1"/>
</dbReference>
<comment type="subcellular location">
    <subcellularLocation>
        <location evidence="1">Cytoplasm</location>
        <location evidence="1">Cytosol</location>
    </subcellularLocation>
</comment>
<protein>
    <recommendedName>
        <fullName evidence="3">Eukaryotic translation initiation factor 2 subunit 1</fullName>
    </recommendedName>
    <alternativeName>
        <fullName evidence="9">Eukaryotic translation initiation factor 2 subunit alpha</fullName>
    </alternativeName>
</protein>
<dbReference type="GO" id="GO:0003743">
    <property type="term" value="F:translation initiation factor activity"/>
    <property type="evidence" value="ECO:0007669"/>
    <property type="project" value="UniProtKB-KW"/>
</dbReference>
<accession>A0ABD6EMA7</accession>
<dbReference type="FunFam" id="2.40.50.140:FF:000795">
    <property type="entry name" value="Eukaryotic translation initiation factor 2 subunit 1"/>
    <property type="match status" value="1"/>
</dbReference>
<organism evidence="12 13">
    <name type="scientific">Gnathostoma spinigerum</name>
    <dbReference type="NCBI Taxonomy" id="75299"/>
    <lineage>
        <taxon>Eukaryota</taxon>
        <taxon>Metazoa</taxon>
        <taxon>Ecdysozoa</taxon>
        <taxon>Nematoda</taxon>
        <taxon>Chromadorea</taxon>
        <taxon>Rhabditida</taxon>
        <taxon>Spirurina</taxon>
        <taxon>Gnathostomatomorpha</taxon>
        <taxon>Gnathostomatoidea</taxon>
        <taxon>Gnathostomatidae</taxon>
        <taxon>Gnathostoma</taxon>
    </lineage>
</organism>
<dbReference type="GO" id="GO:0005829">
    <property type="term" value="C:cytosol"/>
    <property type="evidence" value="ECO:0007669"/>
    <property type="project" value="UniProtKB-SubCell"/>
</dbReference>
<evidence type="ECO:0000256" key="5">
    <source>
        <dbReference type="ARBA" id="ARBA00022540"/>
    </source>
</evidence>
<keyword evidence="8" id="KW-0648">Protein biosynthesis</keyword>
<feature type="region of interest" description="Disordered" evidence="10">
    <location>
        <begin position="292"/>
        <end position="337"/>
    </location>
</feature>
<dbReference type="InterPro" id="IPR003029">
    <property type="entry name" value="S1_domain"/>
</dbReference>
<comment type="caution">
    <text evidence="12">The sequence shown here is derived from an EMBL/GenBank/DDBJ whole genome shotgun (WGS) entry which is preliminary data.</text>
</comment>
<dbReference type="Pfam" id="PF07541">
    <property type="entry name" value="EIF_2_alpha"/>
    <property type="match status" value="1"/>
</dbReference>
<evidence type="ECO:0000256" key="4">
    <source>
        <dbReference type="ARBA" id="ARBA00022490"/>
    </source>
</evidence>
<dbReference type="Pfam" id="PF00575">
    <property type="entry name" value="S1"/>
    <property type="match status" value="1"/>
</dbReference>
<evidence type="ECO:0000256" key="9">
    <source>
        <dbReference type="ARBA" id="ARBA00033370"/>
    </source>
</evidence>
<feature type="compositionally biased region" description="Acidic residues" evidence="10">
    <location>
        <begin position="292"/>
        <end position="307"/>
    </location>
</feature>
<dbReference type="SUPFAM" id="SSF110993">
    <property type="entry name" value="eIF-2-alpha, C-terminal domain"/>
    <property type="match status" value="1"/>
</dbReference>
<reference evidence="12 13" key="1">
    <citation type="submission" date="2024-08" db="EMBL/GenBank/DDBJ databases">
        <title>Gnathostoma spinigerum genome.</title>
        <authorList>
            <person name="Gonzalez-Bertolin B."/>
            <person name="Monzon S."/>
            <person name="Zaballos A."/>
            <person name="Jimenez P."/>
            <person name="Dekumyoy P."/>
            <person name="Varona S."/>
            <person name="Cuesta I."/>
            <person name="Sumanam S."/>
            <person name="Adisakwattana P."/>
            <person name="Gasser R.B."/>
            <person name="Hernandez-Gonzalez A."/>
            <person name="Young N.D."/>
            <person name="Perteguer M.J."/>
        </authorList>
    </citation>
    <scope>NUCLEOTIDE SEQUENCE [LARGE SCALE GENOMIC DNA]</scope>
    <source>
        <strain evidence="12">AL3</strain>
        <tissue evidence="12">Liver</tissue>
    </source>
</reference>
<evidence type="ECO:0000313" key="12">
    <source>
        <dbReference type="EMBL" id="MFH4978566.1"/>
    </source>
</evidence>
<keyword evidence="5" id="KW-0396">Initiation factor</keyword>
<dbReference type="InterPro" id="IPR012340">
    <property type="entry name" value="NA-bd_OB-fold"/>
</dbReference>
<gene>
    <name evidence="12" type="ORF">AB6A40_005275</name>
</gene>
<keyword evidence="6" id="KW-0597">Phosphoprotein</keyword>
<comment type="similarity">
    <text evidence="2">Belongs to the eIF-2-alpha family.</text>
</comment>
<dbReference type="Gene3D" id="1.10.150.190">
    <property type="entry name" value="Translation initiation factor 2, subunit 1, domain 2"/>
    <property type="match status" value="1"/>
</dbReference>
<feature type="domain" description="S1 motif" evidence="11">
    <location>
        <begin position="16"/>
        <end position="87"/>
    </location>
</feature>
<sequence length="337" mass="38244">MPLSCRYYADPFPDVEDTVMVNVRSIAEMGAYVSLLEYNNKEGMILLSELSRRRIRSVNKLIRVGRNECVVVIRVDKDKGYIDLSKRRVYAKDLLQCEERFAKAKAVNSILRHVADQLGYDSEKQLEELYEKTAWYFDRKMKKKAAAYDIFKKAISDPTVLDECDITNDVREKLLEDIRKRLTPQAVKIRADIEVSCFAYDGIDAVKDALIKGQKCSTDQMPIKINLIAAPLFVVTTQTLERQEGLDAIHNALNVVQSTIESYQGTFKVVMPPKVVTDLDEEDIKKRMELMELEDDQDSGDEGDDEGLVAPRGLDQQADAEEATRKVAADDGEDESE</sequence>
<evidence type="ECO:0000256" key="2">
    <source>
        <dbReference type="ARBA" id="ARBA00007223"/>
    </source>
</evidence>
<proteinExistence type="inferred from homology"/>
<evidence type="ECO:0000256" key="10">
    <source>
        <dbReference type="SAM" id="MobiDB-lite"/>
    </source>
</evidence>
<name>A0ABD6EMA7_9BILA</name>
<dbReference type="InterPro" id="IPR024055">
    <property type="entry name" value="TIF2_asu_C"/>
</dbReference>
<dbReference type="PANTHER" id="PTHR10602">
    <property type="entry name" value="EUKARYOTIC TRANSLATION INITIATION FACTOR 2 SUBUNIT 1"/>
    <property type="match status" value="1"/>
</dbReference>
<dbReference type="FunFam" id="3.30.70.1130:FF:000001">
    <property type="entry name" value="Eukaryotic translation initiation factor 2 subunit 1"/>
    <property type="match status" value="1"/>
</dbReference>
<dbReference type="EMBL" id="JBGFUD010003304">
    <property type="protein sequence ID" value="MFH4978566.1"/>
    <property type="molecule type" value="Genomic_DNA"/>
</dbReference>
<dbReference type="SMART" id="SM00316">
    <property type="entry name" value="S1"/>
    <property type="match status" value="1"/>
</dbReference>
<dbReference type="PANTHER" id="PTHR10602:SF0">
    <property type="entry name" value="EUKARYOTIC TRANSLATION INITIATION FACTOR 2 SUBUNIT 1"/>
    <property type="match status" value="1"/>
</dbReference>
<keyword evidence="13" id="KW-1185">Reference proteome</keyword>
<keyword evidence="7" id="KW-0694">RNA-binding</keyword>
<evidence type="ECO:0000256" key="8">
    <source>
        <dbReference type="ARBA" id="ARBA00022917"/>
    </source>
</evidence>
<evidence type="ECO:0000256" key="6">
    <source>
        <dbReference type="ARBA" id="ARBA00022553"/>
    </source>
</evidence>
<dbReference type="InterPro" id="IPR024054">
    <property type="entry name" value="TIF2_asu_middle_sf"/>
</dbReference>
<dbReference type="Gene3D" id="2.40.50.140">
    <property type="entry name" value="Nucleic acid-binding proteins"/>
    <property type="match status" value="1"/>
</dbReference>
<dbReference type="FunFam" id="1.10.150.190:FF:000001">
    <property type="entry name" value="Eukaryotic translation initiation factor 2 subunit 1"/>
    <property type="match status" value="1"/>
</dbReference>
<dbReference type="SUPFAM" id="SSF50249">
    <property type="entry name" value="Nucleic acid-binding proteins"/>
    <property type="match status" value="1"/>
</dbReference>
<dbReference type="GO" id="GO:0003723">
    <property type="term" value="F:RNA binding"/>
    <property type="evidence" value="ECO:0007669"/>
    <property type="project" value="UniProtKB-KW"/>
</dbReference>
<evidence type="ECO:0000256" key="1">
    <source>
        <dbReference type="ARBA" id="ARBA00004514"/>
    </source>
</evidence>
<dbReference type="SUPFAM" id="SSF116742">
    <property type="entry name" value="eIF2alpha middle domain-like"/>
    <property type="match status" value="1"/>
</dbReference>